<feature type="domain" description="INO80 complex subunit B-like conserved region" evidence="2">
    <location>
        <begin position="43"/>
        <end position="140"/>
    </location>
</feature>
<evidence type="ECO:0000313" key="4">
    <source>
        <dbReference type="Proteomes" id="UP000308652"/>
    </source>
</evidence>
<dbReference type="OrthoDB" id="2021186at2759"/>
<dbReference type="Pfam" id="PF04795">
    <property type="entry name" value="PAPA-1"/>
    <property type="match status" value="1"/>
</dbReference>
<dbReference type="GO" id="GO:0031011">
    <property type="term" value="C:Ino80 complex"/>
    <property type="evidence" value="ECO:0007669"/>
    <property type="project" value="InterPro"/>
</dbReference>
<feature type="compositionally biased region" description="Acidic residues" evidence="1">
    <location>
        <begin position="103"/>
        <end position="117"/>
    </location>
</feature>
<gene>
    <name evidence="3" type="ORF">BDQ12DRAFT_613757</name>
</gene>
<dbReference type="PANTHER" id="PTHR21561">
    <property type="entry name" value="INO80 COMPLEX SUBUNIT B"/>
    <property type="match status" value="1"/>
</dbReference>
<dbReference type="Proteomes" id="UP000308652">
    <property type="component" value="Unassembled WGS sequence"/>
</dbReference>
<dbReference type="InterPro" id="IPR029523">
    <property type="entry name" value="INO80B/Ies2"/>
</dbReference>
<dbReference type="GO" id="GO:0006338">
    <property type="term" value="P:chromatin remodeling"/>
    <property type="evidence" value="ECO:0007669"/>
    <property type="project" value="InterPro"/>
</dbReference>
<dbReference type="STRING" id="68775.A0A5C3LPR0"/>
<evidence type="ECO:0000256" key="1">
    <source>
        <dbReference type="SAM" id="MobiDB-lite"/>
    </source>
</evidence>
<dbReference type="EMBL" id="ML213633">
    <property type="protein sequence ID" value="TFK34308.1"/>
    <property type="molecule type" value="Genomic_DNA"/>
</dbReference>
<feature type="compositionally biased region" description="Basic and acidic residues" evidence="1">
    <location>
        <begin position="53"/>
        <end position="70"/>
    </location>
</feature>
<dbReference type="SMART" id="SM01406">
    <property type="entry name" value="PAPA-1"/>
    <property type="match status" value="1"/>
</dbReference>
<evidence type="ECO:0000259" key="2">
    <source>
        <dbReference type="SMART" id="SM01406"/>
    </source>
</evidence>
<dbReference type="InterPro" id="IPR006880">
    <property type="entry name" value="INO80B_C"/>
</dbReference>
<feature type="compositionally biased region" description="Basic residues" evidence="1">
    <location>
        <begin position="74"/>
        <end position="85"/>
    </location>
</feature>
<accession>A0A5C3LPR0</accession>
<name>A0A5C3LPR0_9AGAR</name>
<protein>
    <submittedName>
        <fullName evidence="3">PAPA-1-like conserved region-domain-containing protein</fullName>
    </submittedName>
</protein>
<proteinExistence type="predicted"/>
<sequence length="201" mass="22282">MTARQAVLASGVDPSHVSLGECTFGSVDWSVGGGNKRHLNEGELALRREEMARKRRNLSEKKLEDEKAETINRLLKKQSRPKNKRLVTSDSLRPSVRKPKQDVDEDDEDYEELEMEPEEEVPPVMYRWVCSALGTTPIALVSSTEPPVIKGRGSGMCAVEGCTLARKYRLVKDWTTGACGMEHLRVLEGGRGSEGTKLGTL</sequence>
<organism evidence="3 4">
    <name type="scientific">Crucibulum laeve</name>
    <dbReference type="NCBI Taxonomy" id="68775"/>
    <lineage>
        <taxon>Eukaryota</taxon>
        <taxon>Fungi</taxon>
        <taxon>Dikarya</taxon>
        <taxon>Basidiomycota</taxon>
        <taxon>Agaricomycotina</taxon>
        <taxon>Agaricomycetes</taxon>
        <taxon>Agaricomycetidae</taxon>
        <taxon>Agaricales</taxon>
        <taxon>Agaricineae</taxon>
        <taxon>Nidulariaceae</taxon>
        <taxon>Crucibulum</taxon>
    </lineage>
</organism>
<dbReference type="AlphaFoldDB" id="A0A5C3LPR0"/>
<reference evidence="3 4" key="1">
    <citation type="journal article" date="2019" name="Nat. Ecol. Evol.">
        <title>Megaphylogeny resolves global patterns of mushroom evolution.</title>
        <authorList>
            <person name="Varga T."/>
            <person name="Krizsan K."/>
            <person name="Foldi C."/>
            <person name="Dima B."/>
            <person name="Sanchez-Garcia M."/>
            <person name="Sanchez-Ramirez S."/>
            <person name="Szollosi G.J."/>
            <person name="Szarkandi J.G."/>
            <person name="Papp V."/>
            <person name="Albert L."/>
            <person name="Andreopoulos W."/>
            <person name="Angelini C."/>
            <person name="Antonin V."/>
            <person name="Barry K.W."/>
            <person name="Bougher N.L."/>
            <person name="Buchanan P."/>
            <person name="Buyck B."/>
            <person name="Bense V."/>
            <person name="Catcheside P."/>
            <person name="Chovatia M."/>
            <person name="Cooper J."/>
            <person name="Damon W."/>
            <person name="Desjardin D."/>
            <person name="Finy P."/>
            <person name="Geml J."/>
            <person name="Haridas S."/>
            <person name="Hughes K."/>
            <person name="Justo A."/>
            <person name="Karasinski D."/>
            <person name="Kautmanova I."/>
            <person name="Kiss B."/>
            <person name="Kocsube S."/>
            <person name="Kotiranta H."/>
            <person name="LaButti K.M."/>
            <person name="Lechner B.E."/>
            <person name="Liimatainen K."/>
            <person name="Lipzen A."/>
            <person name="Lukacs Z."/>
            <person name="Mihaltcheva S."/>
            <person name="Morgado L.N."/>
            <person name="Niskanen T."/>
            <person name="Noordeloos M.E."/>
            <person name="Ohm R.A."/>
            <person name="Ortiz-Santana B."/>
            <person name="Ovrebo C."/>
            <person name="Racz N."/>
            <person name="Riley R."/>
            <person name="Savchenko A."/>
            <person name="Shiryaev A."/>
            <person name="Soop K."/>
            <person name="Spirin V."/>
            <person name="Szebenyi C."/>
            <person name="Tomsovsky M."/>
            <person name="Tulloss R.E."/>
            <person name="Uehling J."/>
            <person name="Grigoriev I.V."/>
            <person name="Vagvolgyi C."/>
            <person name="Papp T."/>
            <person name="Martin F.M."/>
            <person name="Miettinen O."/>
            <person name="Hibbett D.S."/>
            <person name="Nagy L.G."/>
        </authorList>
    </citation>
    <scope>NUCLEOTIDE SEQUENCE [LARGE SCALE GENOMIC DNA]</scope>
    <source>
        <strain evidence="3 4">CBS 166.37</strain>
    </source>
</reference>
<dbReference type="PANTHER" id="PTHR21561:SF12">
    <property type="entry name" value="INO80 COMPLEX SUBUNIT B"/>
    <property type="match status" value="1"/>
</dbReference>
<evidence type="ECO:0000313" key="3">
    <source>
        <dbReference type="EMBL" id="TFK34308.1"/>
    </source>
</evidence>
<keyword evidence="4" id="KW-1185">Reference proteome</keyword>
<feature type="region of interest" description="Disordered" evidence="1">
    <location>
        <begin position="53"/>
        <end position="117"/>
    </location>
</feature>